<dbReference type="AlphaFoldDB" id="A0AAD9ELI8"/>
<accession>A0AAD9ELI8</accession>
<dbReference type="InterPro" id="IPR052897">
    <property type="entry name" value="Sec-Metab_Biosynth_Hydrolase"/>
</dbReference>
<reference evidence="2" key="1">
    <citation type="submission" date="2023-01" db="EMBL/GenBank/DDBJ databases">
        <title>Colletotrichum chrysophilum M932 genome sequence.</title>
        <authorList>
            <person name="Baroncelli R."/>
        </authorList>
    </citation>
    <scope>NUCLEOTIDE SEQUENCE</scope>
    <source>
        <strain evidence="2">M932</strain>
    </source>
</reference>
<keyword evidence="3" id="KW-1185">Reference proteome</keyword>
<organism evidence="2 3">
    <name type="scientific">Colletotrichum chrysophilum</name>
    <dbReference type="NCBI Taxonomy" id="1836956"/>
    <lineage>
        <taxon>Eukaryota</taxon>
        <taxon>Fungi</taxon>
        <taxon>Dikarya</taxon>
        <taxon>Ascomycota</taxon>
        <taxon>Pezizomycotina</taxon>
        <taxon>Sordariomycetes</taxon>
        <taxon>Hypocreomycetidae</taxon>
        <taxon>Glomerellales</taxon>
        <taxon>Glomerellaceae</taxon>
        <taxon>Colletotrichum</taxon>
        <taxon>Colletotrichum gloeosporioides species complex</taxon>
    </lineage>
</organism>
<evidence type="ECO:0000313" key="2">
    <source>
        <dbReference type="EMBL" id="KAK1852915.1"/>
    </source>
</evidence>
<evidence type="ECO:0000313" key="3">
    <source>
        <dbReference type="Proteomes" id="UP001243330"/>
    </source>
</evidence>
<protein>
    <recommendedName>
        <fullName evidence="1">AB hydrolase-1 domain-containing protein</fullName>
    </recommendedName>
</protein>
<dbReference type="PANTHER" id="PTHR37017:SF11">
    <property type="entry name" value="ESTERASE_LIPASE_THIOESTERASE DOMAIN-CONTAINING PROTEIN"/>
    <property type="match status" value="1"/>
</dbReference>
<dbReference type="Gene3D" id="3.40.50.1820">
    <property type="entry name" value="alpha/beta hydrolase"/>
    <property type="match status" value="1"/>
</dbReference>
<dbReference type="InterPro" id="IPR000073">
    <property type="entry name" value="AB_hydrolase_1"/>
</dbReference>
<dbReference type="Pfam" id="PF12697">
    <property type="entry name" value="Abhydrolase_6"/>
    <property type="match status" value="1"/>
</dbReference>
<feature type="domain" description="AB hydrolase-1" evidence="1">
    <location>
        <begin position="24"/>
        <end position="254"/>
    </location>
</feature>
<dbReference type="InterPro" id="IPR029058">
    <property type="entry name" value="AB_hydrolase_fold"/>
</dbReference>
<sequence length="264" mass="29208">MVRPQTGFEFHQTAATMATKPTFIFVPGAWHCATRFRPVTSQLEALGYNTVSVQLPSYGANPPLKDFEPDVAAIRQAIEKAVDNGEEVVLFMHSYGGVVGSEACRGLDTATRKREGKPGGIVRLIFCAAFLLPEGISLIDMLQGQPLPWFRLSENDTIVDAERPIEICYNDLDEKAAAEAVLGLKCHSYRTFFSKLTYAAWRDIPVTYILCERDNAIPPPAQQQMIDASKVDVVIERMDASHSPFLSRPDDVTAALRRSVGEVF</sequence>
<gene>
    <name evidence="2" type="ORF">CCHR01_04456</name>
</gene>
<dbReference type="SUPFAM" id="SSF53474">
    <property type="entry name" value="alpha/beta-Hydrolases"/>
    <property type="match status" value="1"/>
</dbReference>
<dbReference type="EMBL" id="JAQOWY010000065">
    <property type="protein sequence ID" value="KAK1852915.1"/>
    <property type="molecule type" value="Genomic_DNA"/>
</dbReference>
<dbReference type="Proteomes" id="UP001243330">
    <property type="component" value="Unassembled WGS sequence"/>
</dbReference>
<name>A0AAD9ELI8_9PEZI</name>
<evidence type="ECO:0000259" key="1">
    <source>
        <dbReference type="Pfam" id="PF12697"/>
    </source>
</evidence>
<proteinExistence type="predicted"/>
<dbReference type="PANTHER" id="PTHR37017">
    <property type="entry name" value="AB HYDROLASE-1 DOMAIN-CONTAINING PROTEIN-RELATED"/>
    <property type="match status" value="1"/>
</dbReference>
<comment type="caution">
    <text evidence="2">The sequence shown here is derived from an EMBL/GenBank/DDBJ whole genome shotgun (WGS) entry which is preliminary data.</text>
</comment>